<reference evidence="2" key="1">
    <citation type="journal article" date="2021" name="Proc. Natl. Acad. Sci. U.S.A.">
        <title>A Catalog of Tens of Thousands of Viruses from Human Metagenomes Reveals Hidden Associations with Chronic Diseases.</title>
        <authorList>
            <person name="Tisza M.J."/>
            <person name="Buck C.B."/>
        </authorList>
    </citation>
    <scope>NUCLEOTIDE SEQUENCE</scope>
    <source>
        <strain evidence="2">CtZDd15</strain>
    </source>
</reference>
<proteinExistence type="predicted"/>
<evidence type="ECO:0000256" key="1">
    <source>
        <dbReference type="SAM" id="MobiDB-lite"/>
    </source>
</evidence>
<accession>A0A8S5M0Q3</accession>
<sequence length="226" mass="25652">MRQSPWHKNLCPQRWNPREGNSKVKAWEAGQRPIEAEGTAPRRLRKSLGCRRARLLPWRGCIWVIQVSCTVGGGAHMDMFPHVVTLYNVDTEEKPENGFEPTRVNHITILRGVLLDAVKAKNVNESGLVNADSVTLYIPMDVEAVDGVTGRPKQYKGPIEFWRMEDKTGYWTLSTGQNTFFVKGEAVHLDWTSQKIDATYDNVYDVNMVDFKDFGGEMSHWEVGGN</sequence>
<name>A0A8S5M0Q3_9CAUD</name>
<organism evidence="2">
    <name type="scientific">Myoviridae sp. ctZDd15</name>
    <dbReference type="NCBI Taxonomy" id="2826664"/>
    <lineage>
        <taxon>Viruses</taxon>
        <taxon>Duplodnaviria</taxon>
        <taxon>Heunggongvirae</taxon>
        <taxon>Uroviricota</taxon>
        <taxon>Caudoviricetes</taxon>
    </lineage>
</organism>
<evidence type="ECO:0000313" key="2">
    <source>
        <dbReference type="EMBL" id="DAD75720.1"/>
    </source>
</evidence>
<protein>
    <submittedName>
        <fullName evidence="2">Uncharacterized protein</fullName>
    </submittedName>
</protein>
<feature type="region of interest" description="Disordered" evidence="1">
    <location>
        <begin position="1"/>
        <end position="25"/>
    </location>
</feature>
<feature type="compositionally biased region" description="Basic and acidic residues" evidence="1">
    <location>
        <begin position="16"/>
        <end position="25"/>
    </location>
</feature>
<dbReference type="EMBL" id="BK014788">
    <property type="protein sequence ID" value="DAD75720.1"/>
    <property type="molecule type" value="Genomic_DNA"/>
</dbReference>